<gene>
    <name evidence="1" type="primary">darC2</name>
    <name evidence="1" type="ORF">ULMA_04420</name>
</gene>
<dbReference type="Pfam" id="PF22817">
    <property type="entry name" value="ApeP-like"/>
    <property type="match status" value="1"/>
</dbReference>
<dbReference type="RefSeq" id="WP_151672418.1">
    <property type="nucleotide sequence ID" value="NZ_BKCG01000001.1"/>
</dbReference>
<dbReference type="InterPro" id="IPR029069">
    <property type="entry name" value="HotDog_dom_sf"/>
</dbReference>
<proteinExistence type="predicted"/>
<dbReference type="Proteomes" id="UP000326509">
    <property type="component" value="Unassembled WGS sequence"/>
</dbReference>
<dbReference type="Gene3D" id="3.10.129.10">
    <property type="entry name" value="Hotdog Thioesterase"/>
    <property type="match status" value="1"/>
</dbReference>
<dbReference type="SUPFAM" id="SSF54637">
    <property type="entry name" value="Thioesterase/thiol ester dehydrase-isomerase"/>
    <property type="match status" value="1"/>
</dbReference>
<accession>A0A5J4IUF4</accession>
<sequence length="152" mass="17042">MKRDIKNFDVHNFLPHRAPMLMVDKLLSLTDDSVSSSFRITTSCPFVNTNHFLSESGLIENNAQTCSAIVGQKFFDDSDLEGKGNKVVGFISAIKKTKIYTLPKVLDTIITKASLISKFDMGDYVMCTMETSTFNNEDLIVDCTMNLIIREV</sequence>
<dbReference type="EMBL" id="BKCG01000001">
    <property type="protein sequence ID" value="GER58334.1"/>
    <property type="molecule type" value="Genomic_DNA"/>
</dbReference>
<evidence type="ECO:0000313" key="2">
    <source>
        <dbReference type="Proteomes" id="UP000326509"/>
    </source>
</evidence>
<evidence type="ECO:0000313" key="1">
    <source>
        <dbReference type="EMBL" id="GER58334.1"/>
    </source>
</evidence>
<reference evidence="1 2" key="1">
    <citation type="submission" date="2019-08" db="EMBL/GenBank/DDBJ databases">
        <title>Draft genome sequence of Ulvibacter marinus type strain NBRC 109484.</title>
        <authorList>
            <person name="Kawano K."/>
            <person name="Ushijima N."/>
            <person name="Kihara M."/>
            <person name="Itoh H."/>
        </authorList>
    </citation>
    <scope>NUCLEOTIDE SEQUENCE [LARGE SCALE GENOMIC DNA]</scope>
    <source>
        <strain evidence="1 2">NBRC 109484</strain>
    </source>
</reference>
<dbReference type="OrthoDB" id="826697at2"/>
<keyword evidence="2" id="KW-1185">Reference proteome</keyword>
<organism evidence="1 2">
    <name type="scientific">Patiriisocius marinus</name>
    <dbReference type="NCBI Taxonomy" id="1397112"/>
    <lineage>
        <taxon>Bacteria</taxon>
        <taxon>Pseudomonadati</taxon>
        <taxon>Bacteroidota</taxon>
        <taxon>Flavobacteriia</taxon>
        <taxon>Flavobacteriales</taxon>
        <taxon>Flavobacteriaceae</taxon>
        <taxon>Patiriisocius</taxon>
    </lineage>
</organism>
<name>A0A5J4IUF4_9FLAO</name>
<comment type="caution">
    <text evidence="1">The sequence shown here is derived from an EMBL/GenBank/DDBJ whole genome shotgun (WGS) entry which is preliminary data.</text>
</comment>
<dbReference type="InterPro" id="IPR016776">
    <property type="entry name" value="ApeP-like_dehydratase"/>
</dbReference>
<dbReference type="AlphaFoldDB" id="A0A5J4IUF4"/>
<protein>
    <submittedName>
        <fullName evidence="1">Flexirubin biosynthesis protein</fullName>
    </submittedName>
</protein>